<reference evidence="2 3" key="1">
    <citation type="submission" date="2018-06" db="EMBL/GenBank/DDBJ databases">
        <title>A transcriptomic atlas of mushroom development highlights an independent origin of complex multicellularity.</title>
        <authorList>
            <consortium name="DOE Joint Genome Institute"/>
            <person name="Krizsan K."/>
            <person name="Almasi E."/>
            <person name="Merenyi Z."/>
            <person name="Sahu N."/>
            <person name="Viragh M."/>
            <person name="Koszo T."/>
            <person name="Mondo S."/>
            <person name="Kiss B."/>
            <person name="Balint B."/>
            <person name="Kues U."/>
            <person name="Barry K."/>
            <person name="Hegedus J.C."/>
            <person name="Henrissat B."/>
            <person name="Johnson J."/>
            <person name="Lipzen A."/>
            <person name="Ohm R."/>
            <person name="Nagy I."/>
            <person name="Pangilinan J."/>
            <person name="Yan J."/>
            <person name="Xiong Y."/>
            <person name="Grigoriev I.V."/>
            <person name="Hibbett D.S."/>
            <person name="Nagy L.G."/>
        </authorList>
    </citation>
    <scope>NUCLEOTIDE SEQUENCE [LARGE SCALE GENOMIC DNA]</scope>
    <source>
        <strain evidence="2 3">SZMC22713</strain>
    </source>
</reference>
<evidence type="ECO:0000313" key="2">
    <source>
        <dbReference type="EMBL" id="TDL20226.1"/>
    </source>
</evidence>
<dbReference type="VEuPathDB" id="FungiDB:BD410DRAFT_899784"/>
<sequence>MPKSKKKKRDSPYEFDVTSTRRCDTCMRDVRIGLGGEGNWNQHVKSRDHLAILHVLKNYHKISNFFGGTDAPDPPTATNARVSSAHFGPQPHALLTNLEQSIPKFDELLDEKPFALQPESMGSEVVQSAQPSVTCHNDERPDRCIAEDKSRAFATPLTNIHRDLLETNTQALRSLTTTNVMPNPQAPNSTCIASESSSHSPKESQTSVANICGSCFRRIDADPIVCDGLCGLSYHPCCVGLFVKHPNQHWYCHDYCYVKR</sequence>
<dbReference type="EMBL" id="ML170190">
    <property type="protein sequence ID" value="TDL20226.1"/>
    <property type="molecule type" value="Genomic_DNA"/>
</dbReference>
<evidence type="ECO:0000313" key="3">
    <source>
        <dbReference type="Proteomes" id="UP000294933"/>
    </source>
</evidence>
<gene>
    <name evidence="2" type="ORF">BD410DRAFT_899784</name>
</gene>
<accession>A0A4Y7PYX0</accession>
<dbReference type="Proteomes" id="UP000294933">
    <property type="component" value="Unassembled WGS sequence"/>
</dbReference>
<evidence type="ECO:0008006" key="4">
    <source>
        <dbReference type="Google" id="ProtNLM"/>
    </source>
</evidence>
<evidence type="ECO:0000256" key="1">
    <source>
        <dbReference type="SAM" id="MobiDB-lite"/>
    </source>
</evidence>
<dbReference type="InterPro" id="IPR011011">
    <property type="entry name" value="Znf_FYVE_PHD"/>
</dbReference>
<proteinExistence type="predicted"/>
<feature type="compositionally biased region" description="Polar residues" evidence="1">
    <location>
        <begin position="178"/>
        <end position="193"/>
    </location>
</feature>
<keyword evidence="3" id="KW-1185">Reference proteome</keyword>
<feature type="compositionally biased region" description="Low complexity" evidence="1">
    <location>
        <begin position="194"/>
        <end position="204"/>
    </location>
</feature>
<name>A0A4Y7PYX0_9AGAM</name>
<dbReference type="AlphaFoldDB" id="A0A4Y7PYX0"/>
<dbReference type="OrthoDB" id="3059787at2759"/>
<organism evidence="2 3">
    <name type="scientific">Rickenella mellea</name>
    <dbReference type="NCBI Taxonomy" id="50990"/>
    <lineage>
        <taxon>Eukaryota</taxon>
        <taxon>Fungi</taxon>
        <taxon>Dikarya</taxon>
        <taxon>Basidiomycota</taxon>
        <taxon>Agaricomycotina</taxon>
        <taxon>Agaricomycetes</taxon>
        <taxon>Hymenochaetales</taxon>
        <taxon>Rickenellaceae</taxon>
        <taxon>Rickenella</taxon>
    </lineage>
</organism>
<dbReference type="SUPFAM" id="SSF57903">
    <property type="entry name" value="FYVE/PHD zinc finger"/>
    <property type="match status" value="1"/>
</dbReference>
<feature type="region of interest" description="Disordered" evidence="1">
    <location>
        <begin position="178"/>
        <end position="204"/>
    </location>
</feature>
<protein>
    <recommendedName>
        <fullName evidence="4">Zinc finger PHD-type domain-containing protein</fullName>
    </recommendedName>
</protein>